<feature type="chain" id="PRO_5020850038" evidence="1">
    <location>
        <begin position="27"/>
        <end position="192"/>
    </location>
</feature>
<keyword evidence="3" id="KW-1185">Reference proteome</keyword>
<protein>
    <submittedName>
        <fullName evidence="2">Uncharacterized protein DUF4390</fullName>
    </submittedName>
</protein>
<reference evidence="2 3" key="1">
    <citation type="submission" date="2019-03" db="EMBL/GenBank/DDBJ databases">
        <title>Genomic Encyclopedia of Type Strains, Phase IV (KMG-IV): sequencing the most valuable type-strain genomes for metagenomic binning, comparative biology and taxonomic classification.</title>
        <authorList>
            <person name="Goeker M."/>
        </authorList>
    </citation>
    <scope>NUCLEOTIDE SEQUENCE [LARGE SCALE GENOMIC DNA]</scope>
    <source>
        <strain evidence="2 3">DSM 21667</strain>
    </source>
</reference>
<dbReference type="RefSeq" id="WP_166654099.1">
    <property type="nucleotide sequence ID" value="NZ_SNZH01000008.1"/>
</dbReference>
<dbReference type="EMBL" id="SNZH01000008">
    <property type="protein sequence ID" value="TDR42522.1"/>
    <property type="molecule type" value="Genomic_DNA"/>
</dbReference>
<sequence>MPLWKKQLSPPIAWGAAALLALSLQACTPAESRLQLAAARIELRGGSELLTLECDWKPSAEMLDALDHGIPLTLDITLSRQQPGLLGWRTQASEQHSLELRYFPLTRNYQLRDLKRDSVRSFGVRAAALAAFSRLELPLHQSGLRAGSGERQHVRIEFDTAALPGALRLPALVAAAWRQDTVETTWPGTPAA</sequence>
<keyword evidence="1" id="KW-0732">Signal</keyword>
<evidence type="ECO:0000313" key="3">
    <source>
        <dbReference type="Proteomes" id="UP000295293"/>
    </source>
</evidence>
<name>A0A4R6YV81_9GAMM</name>
<comment type="caution">
    <text evidence="2">The sequence shown here is derived from an EMBL/GenBank/DDBJ whole genome shotgun (WGS) entry which is preliminary data.</text>
</comment>
<proteinExistence type="predicted"/>
<feature type="signal peptide" evidence="1">
    <location>
        <begin position="1"/>
        <end position="26"/>
    </location>
</feature>
<dbReference type="Proteomes" id="UP000295293">
    <property type="component" value="Unassembled WGS sequence"/>
</dbReference>
<dbReference type="AlphaFoldDB" id="A0A4R6YV81"/>
<dbReference type="InterPro" id="IPR025500">
    <property type="entry name" value="DUF4390"/>
</dbReference>
<evidence type="ECO:0000256" key="1">
    <source>
        <dbReference type="SAM" id="SignalP"/>
    </source>
</evidence>
<dbReference type="Pfam" id="PF14334">
    <property type="entry name" value="DUF4390"/>
    <property type="match status" value="1"/>
</dbReference>
<organism evidence="2 3">
    <name type="scientific">Tahibacter aquaticus</name>
    <dbReference type="NCBI Taxonomy" id="520092"/>
    <lineage>
        <taxon>Bacteria</taxon>
        <taxon>Pseudomonadati</taxon>
        <taxon>Pseudomonadota</taxon>
        <taxon>Gammaproteobacteria</taxon>
        <taxon>Lysobacterales</taxon>
        <taxon>Rhodanobacteraceae</taxon>
        <taxon>Tahibacter</taxon>
    </lineage>
</organism>
<accession>A0A4R6YV81</accession>
<evidence type="ECO:0000313" key="2">
    <source>
        <dbReference type="EMBL" id="TDR42522.1"/>
    </source>
</evidence>
<gene>
    <name evidence="2" type="ORF">DFR29_108106</name>
</gene>
<dbReference type="PROSITE" id="PS51257">
    <property type="entry name" value="PROKAR_LIPOPROTEIN"/>
    <property type="match status" value="1"/>
</dbReference>